<evidence type="ECO:0000313" key="3">
    <source>
        <dbReference type="Proteomes" id="UP001497472"/>
    </source>
</evidence>
<keyword evidence="1" id="KW-0812">Transmembrane</keyword>
<evidence type="ECO:0000313" key="2">
    <source>
        <dbReference type="EMBL" id="CAK1542605.1"/>
    </source>
</evidence>
<keyword evidence="3" id="KW-1185">Reference proteome</keyword>
<keyword evidence="1" id="KW-1133">Transmembrane helix</keyword>
<organism evidence="2 3">
    <name type="scientific">Leptosia nina</name>
    <dbReference type="NCBI Taxonomy" id="320188"/>
    <lineage>
        <taxon>Eukaryota</taxon>
        <taxon>Metazoa</taxon>
        <taxon>Ecdysozoa</taxon>
        <taxon>Arthropoda</taxon>
        <taxon>Hexapoda</taxon>
        <taxon>Insecta</taxon>
        <taxon>Pterygota</taxon>
        <taxon>Neoptera</taxon>
        <taxon>Endopterygota</taxon>
        <taxon>Lepidoptera</taxon>
        <taxon>Glossata</taxon>
        <taxon>Ditrysia</taxon>
        <taxon>Papilionoidea</taxon>
        <taxon>Pieridae</taxon>
        <taxon>Pierinae</taxon>
        <taxon>Leptosia</taxon>
    </lineage>
</organism>
<dbReference type="AlphaFoldDB" id="A0AAV1J3R0"/>
<dbReference type="PRINTS" id="PR01345">
    <property type="entry name" value="CERVTRCPTASE"/>
</dbReference>
<keyword evidence="1" id="KW-0472">Membrane</keyword>
<feature type="transmembrane region" description="Helical" evidence="1">
    <location>
        <begin position="123"/>
        <end position="142"/>
    </location>
</feature>
<dbReference type="PANTHER" id="PTHR33332">
    <property type="entry name" value="REVERSE TRANSCRIPTASE DOMAIN-CONTAINING PROTEIN"/>
    <property type="match status" value="1"/>
</dbReference>
<comment type="caution">
    <text evidence="2">The sequence shown here is derived from an EMBL/GenBank/DDBJ whole genome shotgun (WGS) entry which is preliminary data.</text>
</comment>
<proteinExistence type="predicted"/>
<accession>A0AAV1J3R0</accession>
<name>A0AAV1J3R0_9NEOP</name>
<reference evidence="2 3" key="1">
    <citation type="submission" date="2023-11" db="EMBL/GenBank/DDBJ databases">
        <authorList>
            <person name="Okamura Y."/>
        </authorList>
    </citation>
    <scope>NUCLEOTIDE SEQUENCE [LARGE SCALE GENOMIC DNA]</scope>
</reference>
<evidence type="ECO:0000256" key="1">
    <source>
        <dbReference type="SAM" id="Phobius"/>
    </source>
</evidence>
<sequence>MDYNSYGLASMSPRYEYKLAGAPLERVQSVRDLGVTVDARYTFRDHIVSVCKKAYKRLGFVLRRASAFTSTRAITVLYNALVRSQLESNAVLWAPHEVKYSSMLERIQNKFTRHLYQRHYGVYPYYPLMYPTLFVLGMVGYAKLEARRHLALATYVFKVLRGIT</sequence>
<protein>
    <submittedName>
        <fullName evidence="2">Uncharacterized protein</fullName>
    </submittedName>
</protein>
<gene>
    <name evidence="2" type="ORF">LNINA_LOCUS2483</name>
</gene>
<dbReference type="Proteomes" id="UP001497472">
    <property type="component" value="Unassembled WGS sequence"/>
</dbReference>
<dbReference type="EMBL" id="CAVLEF010000003">
    <property type="protein sequence ID" value="CAK1542605.1"/>
    <property type="molecule type" value="Genomic_DNA"/>
</dbReference>